<accession>A0A9P1GFY3</accession>
<dbReference type="GO" id="GO:0005759">
    <property type="term" value="C:mitochondrial matrix"/>
    <property type="evidence" value="ECO:0007669"/>
    <property type="project" value="TreeGrafter"/>
</dbReference>
<reference evidence="2" key="1">
    <citation type="submission" date="2022-10" db="EMBL/GenBank/DDBJ databases">
        <authorList>
            <person name="Chen Y."/>
            <person name="Dougan E. K."/>
            <person name="Chan C."/>
            <person name="Rhodes N."/>
            <person name="Thang M."/>
        </authorList>
    </citation>
    <scope>NUCLEOTIDE SEQUENCE</scope>
</reference>
<dbReference type="GO" id="GO:0035770">
    <property type="term" value="C:ribonucleoprotein granule"/>
    <property type="evidence" value="ECO:0007669"/>
    <property type="project" value="TreeGrafter"/>
</dbReference>
<evidence type="ECO:0000313" key="4">
    <source>
        <dbReference type="Proteomes" id="UP001152797"/>
    </source>
</evidence>
<dbReference type="PANTHER" id="PTHR21228:SF40">
    <property type="entry name" value="LD45607P"/>
    <property type="match status" value="1"/>
</dbReference>
<gene>
    <name evidence="2" type="ORF">C1SCF055_LOCUS37657</name>
</gene>
<dbReference type="InterPro" id="IPR050870">
    <property type="entry name" value="FAST_kinase"/>
</dbReference>
<evidence type="ECO:0000313" key="3">
    <source>
        <dbReference type="EMBL" id="CAL4799923.1"/>
    </source>
</evidence>
<dbReference type="GO" id="GO:0000963">
    <property type="term" value="P:mitochondrial RNA processing"/>
    <property type="evidence" value="ECO:0007669"/>
    <property type="project" value="TreeGrafter"/>
</dbReference>
<dbReference type="EMBL" id="CAMXCT030005545">
    <property type="protein sequence ID" value="CAL4799923.1"/>
    <property type="molecule type" value="Genomic_DNA"/>
</dbReference>
<proteinExistence type="predicted"/>
<comment type="caution">
    <text evidence="2">The sequence shown here is derived from an EMBL/GenBank/DDBJ whole genome shotgun (WGS) entry which is preliminary data.</text>
</comment>
<dbReference type="GO" id="GO:0009507">
    <property type="term" value="C:chloroplast"/>
    <property type="evidence" value="ECO:0007669"/>
    <property type="project" value="GOC"/>
</dbReference>
<dbReference type="EMBL" id="CAMXCT010005545">
    <property type="protein sequence ID" value="CAI4012611.1"/>
    <property type="molecule type" value="Genomic_DNA"/>
</dbReference>
<keyword evidence="4" id="KW-1185">Reference proteome</keyword>
<dbReference type="OrthoDB" id="410546at2759"/>
<sequence length="528" mass="57637">MSRSDATPCALLQKEASQRQQRRSVAPASQRRSVAAPTASQRRSRVAASQRQQPPTASQRRSATRPPERRSVAASQRHPPPGASQRNNVRNEHVAEVEPDGGPAEELKVQRGTVSVETADAARRKARLKNVQRHAATRCLRAQYWTGPTVLAAVKLLLTELIGSRQSLELGTAPQSVRNKRMDKTAATVLQLNKELRTARSVDDLGSIVEERLPEFDGRHVATCIYGLATLDTRLDAGKWSVGRVGRKLAPRLTKELESEGLGHRSLSNVCWAVAKLSSAAPELESLSVSLALAGAPRTFEMNSQGLSNTCWAVAALQLAVTEGADFWRAACHACPSVIVTSESSEELLPQHLTTLVWAMAVARAEDTFEHAGDASDAVAQQAAASYREFSPQNIAMTLWAFAKLSQAPEPLVFLFQRQACSDGLKGFGAMQISTTVWAMARIAEVSKHAAKQGIFRALLIQKGCKRLAEFSEQGIANLSFALSNQLNIPRSARTRNSNMKKYIMNSNVGYRLVWGYRIVSTDSKIIL</sequence>
<dbReference type="GO" id="GO:0003723">
    <property type="term" value="F:RNA binding"/>
    <property type="evidence" value="ECO:0007669"/>
    <property type="project" value="TreeGrafter"/>
</dbReference>
<organism evidence="2">
    <name type="scientific">Cladocopium goreaui</name>
    <dbReference type="NCBI Taxonomy" id="2562237"/>
    <lineage>
        <taxon>Eukaryota</taxon>
        <taxon>Sar</taxon>
        <taxon>Alveolata</taxon>
        <taxon>Dinophyceae</taxon>
        <taxon>Suessiales</taxon>
        <taxon>Symbiodiniaceae</taxon>
        <taxon>Cladocopium</taxon>
    </lineage>
</organism>
<dbReference type="GO" id="GO:0044528">
    <property type="term" value="P:regulation of mitochondrial mRNA stability"/>
    <property type="evidence" value="ECO:0007669"/>
    <property type="project" value="TreeGrafter"/>
</dbReference>
<dbReference type="GO" id="GO:1901259">
    <property type="term" value="P:chloroplast rRNA processing"/>
    <property type="evidence" value="ECO:0007669"/>
    <property type="project" value="TreeGrafter"/>
</dbReference>
<name>A0A9P1GFY3_9DINO</name>
<dbReference type="EMBL" id="CAMXCT020005545">
    <property type="protein sequence ID" value="CAL1165986.1"/>
    <property type="molecule type" value="Genomic_DNA"/>
</dbReference>
<dbReference type="AlphaFoldDB" id="A0A9P1GFY3"/>
<evidence type="ECO:0000313" key="2">
    <source>
        <dbReference type="EMBL" id="CAI4012611.1"/>
    </source>
</evidence>
<dbReference type="Proteomes" id="UP001152797">
    <property type="component" value="Unassembled WGS sequence"/>
</dbReference>
<dbReference type="PANTHER" id="PTHR21228">
    <property type="entry name" value="FAST LEU-RICH DOMAIN-CONTAINING"/>
    <property type="match status" value="1"/>
</dbReference>
<reference evidence="3 4" key="2">
    <citation type="submission" date="2024-05" db="EMBL/GenBank/DDBJ databases">
        <authorList>
            <person name="Chen Y."/>
            <person name="Shah S."/>
            <person name="Dougan E. K."/>
            <person name="Thang M."/>
            <person name="Chan C."/>
        </authorList>
    </citation>
    <scope>NUCLEOTIDE SEQUENCE [LARGE SCALE GENOMIC DNA]</scope>
</reference>
<protein>
    <submittedName>
        <fullName evidence="2">Uncharacterized protein</fullName>
    </submittedName>
</protein>
<feature type="region of interest" description="Disordered" evidence="1">
    <location>
        <begin position="1"/>
        <end position="104"/>
    </location>
</feature>
<evidence type="ECO:0000256" key="1">
    <source>
        <dbReference type="SAM" id="MobiDB-lite"/>
    </source>
</evidence>